<feature type="region of interest" description="Disordered" evidence="1">
    <location>
        <begin position="36"/>
        <end position="55"/>
    </location>
</feature>
<feature type="compositionally biased region" description="Acidic residues" evidence="1">
    <location>
        <begin position="36"/>
        <end position="46"/>
    </location>
</feature>
<keyword evidence="3" id="KW-1185">Reference proteome</keyword>
<evidence type="ECO:0000313" key="3">
    <source>
        <dbReference type="Proteomes" id="UP000789405"/>
    </source>
</evidence>
<name>A0A9N9PKC8_9GLOM</name>
<feature type="non-terminal residue" evidence="2">
    <location>
        <position position="1"/>
    </location>
</feature>
<comment type="caution">
    <text evidence="2">The sequence shown here is derived from an EMBL/GenBank/DDBJ whole genome shotgun (WGS) entry which is preliminary data.</text>
</comment>
<dbReference type="EMBL" id="CAJVPY010072610">
    <property type="protein sequence ID" value="CAG8829128.1"/>
    <property type="molecule type" value="Genomic_DNA"/>
</dbReference>
<evidence type="ECO:0000313" key="2">
    <source>
        <dbReference type="EMBL" id="CAG8829128.1"/>
    </source>
</evidence>
<protein>
    <submittedName>
        <fullName evidence="2">25177_t:CDS:1</fullName>
    </submittedName>
</protein>
<proteinExistence type="predicted"/>
<reference evidence="2" key="1">
    <citation type="submission" date="2021-06" db="EMBL/GenBank/DDBJ databases">
        <authorList>
            <person name="Kallberg Y."/>
            <person name="Tangrot J."/>
            <person name="Rosling A."/>
        </authorList>
    </citation>
    <scope>NUCLEOTIDE SEQUENCE</scope>
    <source>
        <strain evidence="2">MA453B</strain>
    </source>
</reference>
<evidence type="ECO:0000256" key="1">
    <source>
        <dbReference type="SAM" id="MobiDB-lite"/>
    </source>
</evidence>
<organism evidence="2 3">
    <name type="scientific">Dentiscutata erythropus</name>
    <dbReference type="NCBI Taxonomy" id="1348616"/>
    <lineage>
        <taxon>Eukaryota</taxon>
        <taxon>Fungi</taxon>
        <taxon>Fungi incertae sedis</taxon>
        <taxon>Mucoromycota</taxon>
        <taxon>Glomeromycotina</taxon>
        <taxon>Glomeromycetes</taxon>
        <taxon>Diversisporales</taxon>
        <taxon>Gigasporaceae</taxon>
        <taxon>Dentiscutata</taxon>
    </lineage>
</organism>
<accession>A0A9N9PKC8</accession>
<feature type="non-terminal residue" evidence="2">
    <location>
        <position position="55"/>
    </location>
</feature>
<dbReference type="OrthoDB" id="2445310at2759"/>
<sequence length="55" mass="6182">PSKQQKKDALSTLIDVVNLLESQNNEDNDVVDLLESQNNEDNDVIDDSLNKNQDP</sequence>
<gene>
    <name evidence="2" type="ORF">DERYTH_LOCUS28622</name>
</gene>
<dbReference type="Proteomes" id="UP000789405">
    <property type="component" value="Unassembled WGS sequence"/>
</dbReference>
<dbReference type="AlphaFoldDB" id="A0A9N9PKC8"/>